<dbReference type="PIRSF" id="PIRSF000524">
    <property type="entry name" value="SPT"/>
    <property type="match status" value="1"/>
</dbReference>
<evidence type="ECO:0000256" key="7">
    <source>
        <dbReference type="PIRSR" id="PIRSR000524-50"/>
    </source>
</evidence>
<dbReference type="InterPro" id="IPR020578">
    <property type="entry name" value="Aminotrans_V_PyrdxlP_BS"/>
</dbReference>
<keyword evidence="4 11" id="KW-0808">Transferase</keyword>
<evidence type="ECO:0000313" key="12">
    <source>
        <dbReference type="Proteomes" id="UP000198945"/>
    </source>
</evidence>
<dbReference type="InterPro" id="IPR015421">
    <property type="entry name" value="PyrdxlP-dep_Trfase_major"/>
</dbReference>
<dbReference type="InterPro" id="IPR015424">
    <property type="entry name" value="PyrdxlP-dep_Trfase"/>
</dbReference>
<organism evidence="11 12">
    <name type="scientific">Halanaerobium congolense</name>
    <dbReference type="NCBI Taxonomy" id="54121"/>
    <lineage>
        <taxon>Bacteria</taxon>
        <taxon>Bacillati</taxon>
        <taxon>Bacillota</taxon>
        <taxon>Clostridia</taxon>
        <taxon>Halanaerobiales</taxon>
        <taxon>Halanaerobiaceae</taxon>
        <taxon>Halanaerobium</taxon>
    </lineage>
</organism>
<dbReference type="GO" id="GO:0008453">
    <property type="term" value="F:alanine-glyoxylate transaminase activity"/>
    <property type="evidence" value="ECO:0007669"/>
    <property type="project" value="TreeGrafter"/>
</dbReference>
<dbReference type="InterPro" id="IPR000192">
    <property type="entry name" value="Aminotrans_V_dom"/>
</dbReference>
<dbReference type="PANTHER" id="PTHR21152:SF24">
    <property type="entry name" value="ALANINE--GLYOXYLATE AMINOTRANSFERASE 1"/>
    <property type="match status" value="1"/>
</dbReference>
<dbReference type="GO" id="GO:0004760">
    <property type="term" value="F:L-serine-pyruvate transaminase activity"/>
    <property type="evidence" value="ECO:0007669"/>
    <property type="project" value="TreeGrafter"/>
</dbReference>
<evidence type="ECO:0000256" key="8">
    <source>
        <dbReference type="RuleBase" id="RU004075"/>
    </source>
</evidence>
<evidence type="ECO:0000256" key="9">
    <source>
        <dbReference type="RuleBase" id="RU004504"/>
    </source>
</evidence>
<sequence>MSDLLIMTPGPTEVSEEVRRAMSQKITNPDLDPEFFDFYLDVSSKLQQVIKTKNDVIIMSGEGILGLESACASLIEPGDKVLVLDNGIFGRGFADFADLYGADVTKWEFPYNKEIDINKLDEMLAEKNDFKFATFVHCETPTGIINNVGEITKLLNKYNILSVVDSVSAIGGVPIEVDKWGIDIILGGSQKCLSVPPGLTFMSVSDAAWNAVNNRETPVRGYYTNLQLWQNWYEEKYFPYTQAISDIYALNAALDKWLEDQEIFARHNKIAEAVRKAIAESNLNLFAENGHSDTVTAIEIPDSINYQELNQLMTESHNVMIAGSLGEFEDKLIRIGHMGENCYEEKLYRTLKAFDHSLRELGFNLNIELHKVFINKMD</sequence>
<proteinExistence type="inferred from homology"/>
<evidence type="ECO:0000256" key="4">
    <source>
        <dbReference type="ARBA" id="ARBA00022679"/>
    </source>
</evidence>
<dbReference type="PROSITE" id="PS00595">
    <property type="entry name" value="AA_TRANSFER_CLASS_5"/>
    <property type="match status" value="1"/>
</dbReference>
<dbReference type="RefSeq" id="WP_089716168.1">
    <property type="nucleotide sequence ID" value="NZ_FNEH01000003.1"/>
</dbReference>
<dbReference type="Gene3D" id="3.90.1150.10">
    <property type="entry name" value="Aspartate Aminotransferase, domain 1"/>
    <property type="match status" value="1"/>
</dbReference>
<dbReference type="AlphaFoldDB" id="A0A1G8J237"/>
<evidence type="ECO:0000256" key="6">
    <source>
        <dbReference type="PIRSR" id="PIRSR000524-1"/>
    </source>
</evidence>
<feature type="binding site" evidence="6">
    <location>
        <position position="334"/>
    </location>
    <ligand>
        <name>substrate</name>
    </ligand>
</feature>
<evidence type="ECO:0000313" key="11">
    <source>
        <dbReference type="EMBL" id="SDI25299.1"/>
    </source>
</evidence>
<keyword evidence="5 7" id="KW-0663">Pyridoxal phosphate</keyword>
<evidence type="ECO:0000256" key="1">
    <source>
        <dbReference type="ARBA" id="ARBA00001933"/>
    </source>
</evidence>
<dbReference type="Gene3D" id="3.40.640.10">
    <property type="entry name" value="Type I PLP-dependent aspartate aminotransferase-like (Major domain)"/>
    <property type="match status" value="1"/>
</dbReference>
<reference evidence="11 12" key="1">
    <citation type="submission" date="2016-10" db="EMBL/GenBank/DDBJ databases">
        <authorList>
            <person name="de Groot N.N."/>
        </authorList>
    </citation>
    <scope>NUCLEOTIDE SEQUENCE [LARGE SCALE GENOMIC DNA]</scope>
    <source>
        <strain evidence="11 12">WG7</strain>
    </source>
</reference>
<dbReference type="GO" id="GO:0019265">
    <property type="term" value="P:glycine biosynthetic process, by transamination of glyoxylate"/>
    <property type="evidence" value="ECO:0007669"/>
    <property type="project" value="TreeGrafter"/>
</dbReference>
<gene>
    <name evidence="11" type="ORF">SAMN04515654_103174</name>
</gene>
<dbReference type="Proteomes" id="UP000198945">
    <property type="component" value="Unassembled WGS sequence"/>
</dbReference>
<evidence type="ECO:0000259" key="10">
    <source>
        <dbReference type="Pfam" id="PF00266"/>
    </source>
</evidence>
<comment type="cofactor">
    <cofactor evidence="1 7 9">
        <name>pyridoxal 5'-phosphate</name>
        <dbReference type="ChEBI" id="CHEBI:597326"/>
    </cofactor>
</comment>
<dbReference type="PANTHER" id="PTHR21152">
    <property type="entry name" value="AMINOTRANSFERASE CLASS V"/>
    <property type="match status" value="1"/>
</dbReference>
<name>A0A1G8J237_9FIRM</name>
<protein>
    <submittedName>
        <fullName evidence="11">Aspartate aminotransferase</fullName>
    </submittedName>
</protein>
<keyword evidence="3 11" id="KW-0032">Aminotransferase</keyword>
<evidence type="ECO:0000256" key="3">
    <source>
        <dbReference type="ARBA" id="ARBA00022576"/>
    </source>
</evidence>
<comment type="similarity">
    <text evidence="2 8">Belongs to the class-V pyridoxal-phosphate-dependent aminotransferase family.</text>
</comment>
<dbReference type="EMBL" id="FNEH01000003">
    <property type="protein sequence ID" value="SDI25299.1"/>
    <property type="molecule type" value="Genomic_DNA"/>
</dbReference>
<evidence type="ECO:0000256" key="5">
    <source>
        <dbReference type="ARBA" id="ARBA00022898"/>
    </source>
</evidence>
<feature type="modified residue" description="N6-(pyridoxal phosphate)lysine" evidence="7">
    <location>
        <position position="191"/>
    </location>
</feature>
<dbReference type="SUPFAM" id="SSF53383">
    <property type="entry name" value="PLP-dependent transferases"/>
    <property type="match status" value="1"/>
</dbReference>
<dbReference type="InterPro" id="IPR024169">
    <property type="entry name" value="SP_NH2Trfase/AEP_transaminase"/>
</dbReference>
<dbReference type="InterPro" id="IPR015422">
    <property type="entry name" value="PyrdxlP-dep_Trfase_small"/>
</dbReference>
<evidence type="ECO:0000256" key="2">
    <source>
        <dbReference type="ARBA" id="ARBA00009236"/>
    </source>
</evidence>
<feature type="domain" description="Aminotransferase class V" evidence="10">
    <location>
        <begin position="31"/>
        <end position="322"/>
    </location>
</feature>
<dbReference type="Pfam" id="PF00266">
    <property type="entry name" value="Aminotran_5"/>
    <property type="match status" value="1"/>
</dbReference>
<accession>A0A1G8J237</accession>